<dbReference type="Gene3D" id="1.25.40.20">
    <property type="entry name" value="Ankyrin repeat-containing domain"/>
    <property type="match status" value="3"/>
</dbReference>
<proteinExistence type="predicted"/>
<feature type="repeat" description="ANK" evidence="3">
    <location>
        <begin position="56"/>
        <end position="89"/>
    </location>
</feature>
<evidence type="ECO:0000313" key="4">
    <source>
        <dbReference type="EMBL" id="KAL3395781.1"/>
    </source>
</evidence>
<dbReference type="InterPro" id="IPR036770">
    <property type="entry name" value="Ankyrin_rpt-contain_sf"/>
</dbReference>
<dbReference type="AlphaFoldDB" id="A0ABD2WRW7"/>
<dbReference type="PROSITE" id="PS50088">
    <property type="entry name" value="ANK_REPEAT"/>
    <property type="match status" value="4"/>
</dbReference>
<keyword evidence="1" id="KW-0677">Repeat</keyword>
<keyword evidence="2 3" id="KW-0040">ANK repeat</keyword>
<gene>
    <name evidence="4" type="ORF">TKK_010110</name>
</gene>
<dbReference type="EMBL" id="JBJJXI010000077">
    <property type="protein sequence ID" value="KAL3395781.1"/>
    <property type="molecule type" value="Genomic_DNA"/>
</dbReference>
<comment type="caution">
    <text evidence="4">The sequence shown here is derived from an EMBL/GenBank/DDBJ whole genome shotgun (WGS) entry which is preliminary data.</text>
</comment>
<feature type="repeat" description="ANK" evidence="3">
    <location>
        <begin position="324"/>
        <end position="357"/>
    </location>
</feature>
<evidence type="ECO:0000256" key="1">
    <source>
        <dbReference type="ARBA" id="ARBA00022737"/>
    </source>
</evidence>
<dbReference type="PANTHER" id="PTHR24198:SF165">
    <property type="entry name" value="ANKYRIN REPEAT-CONTAINING PROTEIN-RELATED"/>
    <property type="match status" value="1"/>
</dbReference>
<reference evidence="4 5" key="1">
    <citation type="journal article" date="2024" name="bioRxiv">
        <title>A reference genome for Trichogramma kaykai: A tiny desert-dwelling parasitoid wasp with competing sex-ratio distorters.</title>
        <authorList>
            <person name="Culotta J."/>
            <person name="Lindsey A.R."/>
        </authorList>
    </citation>
    <scope>NUCLEOTIDE SEQUENCE [LARGE SCALE GENOMIC DNA]</scope>
    <source>
        <strain evidence="4 5">KSX58</strain>
    </source>
</reference>
<evidence type="ECO:0000256" key="3">
    <source>
        <dbReference type="PROSITE-ProRule" id="PRU00023"/>
    </source>
</evidence>
<dbReference type="PROSITE" id="PS50297">
    <property type="entry name" value="ANK_REP_REGION"/>
    <property type="match status" value="4"/>
</dbReference>
<dbReference type="Proteomes" id="UP001627154">
    <property type="component" value="Unassembled WGS sequence"/>
</dbReference>
<dbReference type="InterPro" id="IPR002110">
    <property type="entry name" value="Ankyrin_rpt"/>
</dbReference>
<sequence length="442" mass="49774">MRNDADPNLANADGLTSLHIISKKNYYHDDQMMIKTLFELSNEKYQPLLIDAQDNLGNTPLHYAVAESFEEQTVRVLLESGANPNLANVEGLTPLHIMCQETKILCNDKYYLKQLLESGFNPKLAKELTSLHIMSQKAKKLRDDKNNLEMFFKISKGFRQKLQVNSQDKLGNTALHLALGLGDGCKNLVELLLQNGADPNLPNKDGLTPVHVICAKNEVCGDLTLAEFIKLNNEKLVLVDTQDKRGQTPLHYALAQGYNKETVQVLLKNGANPNQVDVEGLTPLHVLCNRGRDFGKNDVDLSDLFLMIKDGTHQPLKVDAIDKYGWTPLHYALIQGYNKRIVQVLLKNGANPNQVDGEGSTLLHVLCNRDRFFDVDLSNLFLRIKDGTLQSLKVDAIDKYGRTVNTIVLSSDQREHRSGPIAYEKWCESELGQLRREWLFCP</sequence>
<feature type="repeat" description="ANK" evidence="3">
    <location>
        <begin position="245"/>
        <end position="278"/>
    </location>
</feature>
<dbReference type="SMART" id="SM00248">
    <property type="entry name" value="ANK"/>
    <property type="match status" value="9"/>
</dbReference>
<evidence type="ECO:0000313" key="5">
    <source>
        <dbReference type="Proteomes" id="UP001627154"/>
    </source>
</evidence>
<dbReference type="PANTHER" id="PTHR24198">
    <property type="entry name" value="ANKYRIN REPEAT AND PROTEIN KINASE DOMAIN-CONTAINING PROTEIN"/>
    <property type="match status" value="1"/>
</dbReference>
<keyword evidence="5" id="KW-1185">Reference proteome</keyword>
<evidence type="ECO:0000256" key="2">
    <source>
        <dbReference type="ARBA" id="ARBA00023043"/>
    </source>
</evidence>
<organism evidence="4 5">
    <name type="scientific">Trichogramma kaykai</name>
    <dbReference type="NCBI Taxonomy" id="54128"/>
    <lineage>
        <taxon>Eukaryota</taxon>
        <taxon>Metazoa</taxon>
        <taxon>Ecdysozoa</taxon>
        <taxon>Arthropoda</taxon>
        <taxon>Hexapoda</taxon>
        <taxon>Insecta</taxon>
        <taxon>Pterygota</taxon>
        <taxon>Neoptera</taxon>
        <taxon>Endopterygota</taxon>
        <taxon>Hymenoptera</taxon>
        <taxon>Apocrita</taxon>
        <taxon>Proctotrupomorpha</taxon>
        <taxon>Chalcidoidea</taxon>
        <taxon>Trichogrammatidae</taxon>
        <taxon>Trichogramma</taxon>
    </lineage>
</organism>
<dbReference type="PRINTS" id="PR01415">
    <property type="entry name" value="ANKYRIN"/>
</dbReference>
<feature type="repeat" description="ANK" evidence="3">
    <location>
        <begin position="170"/>
        <end position="204"/>
    </location>
</feature>
<name>A0ABD2WRW7_9HYME</name>
<dbReference type="Pfam" id="PF12796">
    <property type="entry name" value="Ank_2"/>
    <property type="match status" value="2"/>
</dbReference>
<dbReference type="SUPFAM" id="SSF48403">
    <property type="entry name" value="Ankyrin repeat"/>
    <property type="match status" value="1"/>
</dbReference>
<accession>A0ABD2WRW7</accession>
<dbReference type="Pfam" id="PF00023">
    <property type="entry name" value="Ank"/>
    <property type="match status" value="1"/>
</dbReference>
<protein>
    <submittedName>
        <fullName evidence="4">Uncharacterized protein</fullName>
    </submittedName>
</protein>